<gene>
    <name evidence="2" type="ORF">OTU49_001011</name>
</gene>
<accession>A0AAW0XYB9</accession>
<organism evidence="2 3">
    <name type="scientific">Cherax quadricarinatus</name>
    <name type="common">Australian red claw crayfish</name>
    <dbReference type="NCBI Taxonomy" id="27406"/>
    <lineage>
        <taxon>Eukaryota</taxon>
        <taxon>Metazoa</taxon>
        <taxon>Ecdysozoa</taxon>
        <taxon>Arthropoda</taxon>
        <taxon>Crustacea</taxon>
        <taxon>Multicrustacea</taxon>
        <taxon>Malacostraca</taxon>
        <taxon>Eumalacostraca</taxon>
        <taxon>Eucarida</taxon>
        <taxon>Decapoda</taxon>
        <taxon>Pleocyemata</taxon>
        <taxon>Astacidea</taxon>
        <taxon>Parastacoidea</taxon>
        <taxon>Parastacidae</taxon>
        <taxon>Cherax</taxon>
    </lineage>
</organism>
<feature type="non-terminal residue" evidence="2">
    <location>
        <position position="1"/>
    </location>
</feature>
<evidence type="ECO:0000259" key="1">
    <source>
        <dbReference type="PROSITE" id="PS50835"/>
    </source>
</evidence>
<dbReference type="EMBL" id="JARKIK010000023">
    <property type="protein sequence ID" value="KAK8744126.1"/>
    <property type="molecule type" value="Genomic_DNA"/>
</dbReference>
<reference evidence="2 3" key="1">
    <citation type="journal article" date="2024" name="BMC Genomics">
        <title>Genome assembly of redclaw crayfish (Cherax quadricarinatus) provides insights into its immune adaptation and hypoxia tolerance.</title>
        <authorList>
            <person name="Liu Z."/>
            <person name="Zheng J."/>
            <person name="Li H."/>
            <person name="Fang K."/>
            <person name="Wang S."/>
            <person name="He J."/>
            <person name="Zhou D."/>
            <person name="Weng S."/>
            <person name="Chi M."/>
            <person name="Gu Z."/>
            <person name="He J."/>
            <person name="Li F."/>
            <person name="Wang M."/>
        </authorList>
    </citation>
    <scope>NUCLEOTIDE SEQUENCE [LARGE SCALE GENOMIC DNA]</scope>
    <source>
        <strain evidence="2">ZL_2023a</strain>
    </source>
</reference>
<dbReference type="PROSITE" id="PS50835">
    <property type="entry name" value="IG_LIKE"/>
    <property type="match status" value="1"/>
</dbReference>
<sequence length="161" mass="17807">EKPQERRYLEAGGTTLVIKEAWQGDQAEYRCRVHYRLSPTWTQRLLLLVPERVEGLVLEDASGRAVGERLQPLAEGANLTLTCQAIHGLSEVVSLTWQLEGQELDSSWASAGEGVAVNQLHLVGVEQRHRDAHLTCRLVSVDPTSNLAAAITHRSTTIAMF</sequence>
<dbReference type="SUPFAM" id="SSF48726">
    <property type="entry name" value="Immunoglobulin"/>
    <property type="match status" value="1"/>
</dbReference>
<comment type="caution">
    <text evidence="2">The sequence shown here is derived from an EMBL/GenBank/DDBJ whole genome shotgun (WGS) entry which is preliminary data.</text>
</comment>
<proteinExistence type="predicted"/>
<keyword evidence="3" id="KW-1185">Reference proteome</keyword>
<dbReference type="InterPro" id="IPR013783">
    <property type="entry name" value="Ig-like_fold"/>
</dbReference>
<feature type="non-terminal residue" evidence="2">
    <location>
        <position position="161"/>
    </location>
</feature>
<dbReference type="Proteomes" id="UP001445076">
    <property type="component" value="Unassembled WGS sequence"/>
</dbReference>
<dbReference type="PANTHER" id="PTHR23278:SF19">
    <property type="entry name" value="OBSCURIN"/>
    <property type="match status" value="1"/>
</dbReference>
<feature type="domain" description="Ig-like" evidence="1">
    <location>
        <begin position="50"/>
        <end position="152"/>
    </location>
</feature>
<dbReference type="InterPro" id="IPR036179">
    <property type="entry name" value="Ig-like_dom_sf"/>
</dbReference>
<protein>
    <recommendedName>
        <fullName evidence="1">Ig-like domain-containing protein</fullName>
    </recommendedName>
</protein>
<evidence type="ECO:0000313" key="3">
    <source>
        <dbReference type="Proteomes" id="UP001445076"/>
    </source>
</evidence>
<dbReference type="Gene3D" id="2.60.40.10">
    <property type="entry name" value="Immunoglobulins"/>
    <property type="match status" value="1"/>
</dbReference>
<evidence type="ECO:0000313" key="2">
    <source>
        <dbReference type="EMBL" id="KAK8744126.1"/>
    </source>
</evidence>
<name>A0AAW0XYB9_CHEQU</name>
<dbReference type="PANTHER" id="PTHR23278">
    <property type="entry name" value="SIDESTEP PROTEIN"/>
    <property type="match status" value="1"/>
</dbReference>
<dbReference type="InterPro" id="IPR007110">
    <property type="entry name" value="Ig-like_dom"/>
</dbReference>
<dbReference type="AlphaFoldDB" id="A0AAW0XYB9"/>